<protein>
    <submittedName>
        <fullName evidence="2">Iron(III) transport system substrate-binding protein</fullName>
    </submittedName>
</protein>
<dbReference type="AlphaFoldDB" id="A0A4R6EG77"/>
<name>A0A4R6EG77_9RHOO</name>
<dbReference type="PANTHER" id="PTHR30006">
    <property type="entry name" value="THIAMINE-BINDING PERIPLASMIC PROTEIN-RELATED"/>
    <property type="match status" value="1"/>
</dbReference>
<dbReference type="Proteomes" id="UP000295129">
    <property type="component" value="Unassembled WGS sequence"/>
</dbReference>
<evidence type="ECO:0000256" key="1">
    <source>
        <dbReference type="ARBA" id="ARBA00022729"/>
    </source>
</evidence>
<accession>A0A4R6EG77</accession>
<dbReference type="Gene3D" id="3.40.190.10">
    <property type="entry name" value="Periplasmic binding protein-like II"/>
    <property type="match status" value="2"/>
</dbReference>
<evidence type="ECO:0000313" key="2">
    <source>
        <dbReference type="EMBL" id="TDN56813.1"/>
    </source>
</evidence>
<dbReference type="PROSITE" id="PS51257">
    <property type="entry name" value="PROKAR_LIPOPROTEIN"/>
    <property type="match status" value="1"/>
</dbReference>
<dbReference type="InterPro" id="IPR006059">
    <property type="entry name" value="SBP"/>
</dbReference>
<dbReference type="Pfam" id="PF01547">
    <property type="entry name" value="SBP_bac_1"/>
    <property type="match status" value="1"/>
</dbReference>
<gene>
    <name evidence="2" type="ORF">C7389_101192</name>
</gene>
<evidence type="ECO:0000313" key="3">
    <source>
        <dbReference type="Proteomes" id="UP000295129"/>
    </source>
</evidence>
<sequence length="392" mass="42187">MKRFFIPGLAHADAGRRRLLRAGLAGAAGWALAGCGAEGGGGGAGQGAKTSEAAEATLFGNAATRDELAGLYREALQGGQRTVVVYGAAVDAEWEPLWLAFQADFPGLRVIYMHVSPTQVMSRIDAERQAGNRMGDLLMQPVNVLPLIARRGYFEPWRPASAEGLADEYRDEADRAHYPFSKVFGLAYNSQQVEADALPQRFDELLAPAWQGRFSYIKPVTAVGTTDVAFATLLRDGVVDRPRLQALHRAGLFTGPDAGVTYVSQGRLALNPWGYLAVVVRQRALGAPVAIRFVPDFSVNVPFGFGVVGGAPHPASARLLKSWLFSPRGQAAVAQQAYQLGTMPDAPPPPFYPGSAAERGRLHRSPPPDALVADLEAQRGMLRDIFFRPKPT</sequence>
<keyword evidence="3" id="KW-1185">Reference proteome</keyword>
<proteinExistence type="predicted"/>
<dbReference type="PROSITE" id="PS51318">
    <property type="entry name" value="TAT"/>
    <property type="match status" value="1"/>
</dbReference>
<reference evidence="2 3" key="1">
    <citation type="submission" date="2019-03" db="EMBL/GenBank/DDBJ databases">
        <title>Genomic Encyclopedia of Type Strains, Phase IV (KMG-IV): sequencing the most valuable type-strain genomes for metagenomic binning, comparative biology and taxonomic classification.</title>
        <authorList>
            <person name="Goeker M."/>
        </authorList>
    </citation>
    <scope>NUCLEOTIDE SEQUENCE [LARGE SCALE GENOMIC DNA]</scope>
    <source>
        <strain evidence="2 3">DSM 12121</strain>
    </source>
</reference>
<comment type="caution">
    <text evidence="2">The sequence shown here is derived from an EMBL/GenBank/DDBJ whole genome shotgun (WGS) entry which is preliminary data.</text>
</comment>
<dbReference type="InterPro" id="IPR006311">
    <property type="entry name" value="TAT_signal"/>
</dbReference>
<dbReference type="EMBL" id="SNVV01000001">
    <property type="protein sequence ID" value="TDN56813.1"/>
    <property type="molecule type" value="Genomic_DNA"/>
</dbReference>
<dbReference type="SUPFAM" id="SSF53850">
    <property type="entry name" value="Periplasmic binding protein-like II"/>
    <property type="match status" value="1"/>
</dbReference>
<organism evidence="2 3">
    <name type="scientific">Azoarcus indigens</name>
    <dbReference type="NCBI Taxonomy" id="29545"/>
    <lineage>
        <taxon>Bacteria</taxon>
        <taxon>Pseudomonadati</taxon>
        <taxon>Pseudomonadota</taxon>
        <taxon>Betaproteobacteria</taxon>
        <taxon>Rhodocyclales</taxon>
        <taxon>Zoogloeaceae</taxon>
        <taxon>Azoarcus</taxon>
    </lineage>
</organism>
<dbReference type="RefSeq" id="WP_162851620.1">
    <property type="nucleotide sequence ID" value="NZ_SNVV01000001.1"/>
</dbReference>
<keyword evidence="1" id="KW-0732">Signal</keyword>